<evidence type="ECO:0000256" key="4">
    <source>
        <dbReference type="ARBA" id="ARBA00022840"/>
    </source>
</evidence>
<dbReference type="PANTHER" id="PTHR24221:SF654">
    <property type="entry name" value="ATP-BINDING CASSETTE SUB-FAMILY B MEMBER 6"/>
    <property type="match status" value="1"/>
</dbReference>
<feature type="compositionally biased region" description="Low complexity" evidence="7">
    <location>
        <begin position="438"/>
        <end position="453"/>
    </location>
</feature>
<keyword evidence="4" id="KW-0067">ATP-binding</keyword>
<evidence type="ECO:0000256" key="8">
    <source>
        <dbReference type="SAM" id="Phobius"/>
    </source>
</evidence>
<feature type="region of interest" description="Disordered" evidence="7">
    <location>
        <begin position="386"/>
        <end position="565"/>
    </location>
</feature>
<evidence type="ECO:0000256" key="7">
    <source>
        <dbReference type="SAM" id="MobiDB-lite"/>
    </source>
</evidence>
<feature type="domain" description="ABC transporter" evidence="9">
    <location>
        <begin position="610"/>
        <end position="835"/>
    </location>
</feature>
<keyword evidence="3" id="KW-0547">Nucleotide-binding</keyword>
<keyword evidence="12" id="KW-1185">Reference proteome</keyword>
<dbReference type="SMART" id="SM00382">
    <property type="entry name" value="AAA"/>
    <property type="match status" value="1"/>
</dbReference>
<proteinExistence type="predicted"/>
<dbReference type="Gene3D" id="1.20.1560.10">
    <property type="entry name" value="ABC transporter type 1, transmembrane domain"/>
    <property type="match status" value="1"/>
</dbReference>
<comment type="subcellular location">
    <subcellularLocation>
        <location evidence="1">Cell membrane</location>
        <topology evidence="1">Multi-pass membrane protein</topology>
    </subcellularLocation>
</comment>
<evidence type="ECO:0000259" key="10">
    <source>
        <dbReference type="PROSITE" id="PS50929"/>
    </source>
</evidence>
<dbReference type="Proteomes" id="UP001500909">
    <property type="component" value="Unassembled WGS sequence"/>
</dbReference>
<dbReference type="PANTHER" id="PTHR24221">
    <property type="entry name" value="ATP-BINDING CASSETTE SUB-FAMILY B"/>
    <property type="match status" value="1"/>
</dbReference>
<evidence type="ECO:0000313" key="11">
    <source>
        <dbReference type="EMBL" id="GAA0457078.1"/>
    </source>
</evidence>
<dbReference type="InterPro" id="IPR003593">
    <property type="entry name" value="AAA+_ATPase"/>
</dbReference>
<dbReference type="Pfam" id="PF00005">
    <property type="entry name" value="ABC_tran"/>
    <property type="match status" value="1"/>
</dbReference>
<feature type="transmembrane region" description="Helical" evidence="8">
    <location>
        <begin position="120"/>
        <end position="141"/>
    </location>
</feature>
<dbReference type="SUPFAM" id="SSF52540">
    <property type="entry name" value="P-loop containing nucleoside triphosphate hydrolases"/>
    <property type="match status" value="1"/>
</dbReference>
<reference evidence="11 12" key="1">
    <citation type="journal article" date="2019" name="Int. J. Syst. Evol. Microbiol.">
        <title>The Global Catalogue of Microorganisms (GCM) 10K type strain sequencing project: providing services to taxonomists for standard genome sequencing and annotation.</title>
        <authorList>
            <consortium name="The Broad Institute Genomics Platform"/>
            <consortium name="The Broad Institute Genome Sequencing Center for Infectious Disease"/>
            <person name="Wu L."/>
            <person name="Ma J."/>
        </authorList>
    </citation>
    <scope>NUCLEOTIDE SEQUENCE [LARGE SCALE GENOMIC DNA]</scope>
    <source>
        <strain evidence="11 12">JCM 4805</strain>
    </source>
</reference>
<organism evidence="11 12">
    <name type="scientific">Streptomyces olivaceiscleroticus</name>
    <dbReference type="NCBI Taxonomy" id="68245"/>
    <lineage>
        <taxon>Bacteria</taxon>
        <taxon>Bacillati</taxon>
        <taxon>Actinomycetota</taxon>
        <taxon>Actinomycetes</taxon>
        <taxon>Kitasatosporales</taxon>
        <taxon>Streptomycetaceae</taxon>
        <taxon>Streptomyces</taxon>
    </lineage>
</organism>
<feature type="compositionally biased region" description="Low complexity" evidence="7">
    <location>
        <begin position="307"/>
        <end position="316"/>
    </location>
</feature>
<feature type="domain" description="ABC transmembrane type-1" evidence="10">
    <location>
        <begin position="19"/>
        <end position="277"/>
    </location>
</feature>
<sequence length="847" mass="85780">MRDGARRFLGRRRAVVARLAAWSVAEAAQTFLLGFALARAVDDGFLAGRPTVGLGWLAAAALAVAVGSYGTGRVYRSVADLVEPLRDELLRRVVTRALREADHGAVSRAAHQVEIARDTFGGLVMVVRGFVFTAAGALIGLLSLAPVLLLVVLPPLVLGLGLHAVTLRPVTRGQETYLAADEAIVHSVGVAVGGLRDVTAGGAEERVAREVGERFDAEWRASRTLARWHVCRHLALGVGGRLPVVLLLVTAPWLLGNGATPGALVGALAYLTQSLLPALHALLQGLGTSGTRLAVVLRRLTGAGRSAAAPDPAAPATSGQPAAGPAGVMEMTEATAAPEAADALPAPRPPGPVGPGLPVVARPALPSGTGAQSWFALPPVPELPALPPVPGAGTQGVPAPGATASGFPGQGAPGAPARPPVPPMAVPPATPQPPAGPAPAARPSAAPPATAQPLVGSPPTSQLPPGLAPIPRPLSNPTPPAQPPATRPAESSVAPATRGGARHAKRPRHALPAKRRMLPGGIPVPGRTAGNRTARPAAELSGGGAPALPGGGMTRHARGEATGYPGSEASGYAAYSAPEEFAAQHSRAATDTPVPLPAWATPPAASGLAVEARGVSFAYGEHATPVVQGLELTLPVGGHLAVVGPSGIGKSTLAALLAGVLVPDRGEIRLGGNGAGSRRVLVPQQAYVFSGTLRENLLYLCPRPESVPDAALRASAVAVGAAELVQRLGGFGARVTPGTLSAGERQLIALARAHLAPAPLALLDEAGCHLDAATEARAERAFAARPGGSLIVVAHRISSALRADRVLVMDGTYALCGRHRDLLRRSALYRDLVGEWADGGARPALAR</sequence>
<keyword evidence="2 8" id="KW-0812">Transmembrane</keyword>
<protein>
    <recommendedName>
        <fullName evidence="13">ABC transporter ATP-binding protein</fullName>
    </recommendedName>
</protein>
<dbReference type="SUPFAM" id="SSF90123">
    <property type="entry name" value="ABC transporter transmembrane region"/>
    <property type="match status" value="1"/>
</dbReference>
<evidence type="ECO:0000259" key="9">
    <source>
        <dbReference type="PROSITE" id="PS50893"/>
    </source>
</evidence>
<gene>
    <name evidence="11" type="ORF">GCM10010361_21370</name>
</gene>
<dbReference type="InterPro" id="IPR039421">
    <property type="entry name" value="Type_1_exporter"/>
</dbReference>
<feature type="transmembrane region" description="Helical" evidence="8">
    <location>
        <begin position="147"/>
        <end position="167"/>
    </location>
</feature>
<feature type="compositionally biased region" description="Gly residues" evidence="7">
    <location>
        <begin position="541"/>
        <end position="553"/>
    </location>
</feature>
<dbReference type="CDD" id="cd03228">
    <property type="entry name" value="ABCC_MRP_Like"/>
    <property type="match status" value="1"/>
</dbReference>
<evidence type="ECO:0000256" key="6">
    <source>
        <dbReference type="ARBA" id="ARBA00023136"/>
    </source>
</evidence>
<dbReference type="InterPro" id="IPR011527">
    <property type="entry name" value="ABC1_TM_dom"/>
</dbReference>
<evidence type="ECO:0008006" key="13">
    <source>
        <dbReference type="Google" id="ProtNLM"/>
    </source>
</evidence>
<dbReference type="EMBL" id="BAAABY010000014">
    <property type="protein sequence ID" value="GAA0457078.1"/>
    <property type="molecule type" value="Genomic_DNA"/>
</dbReference>
<comment type="caution">
    <text evidence="11">The sequence shown here is derived from an EMBL/GenBank/DDBJ whole genome shotgun (WGS) entry which is preliminary data.</text>
</comment>
<dbReference type="PROSITE" id="PS50929">
    <property type="entry name" value="ABC_TM1F"/>
    <property type="match status" value="1"/>
</dbReference>
<evidence type="ECO:0000313" key="12">
    <source>
        <dbReference type="Proteomes" id="UP001500909"/>
    </source>
</evidence>
<keyword evidence="6 8" id="KW-0472">Membrane</keyword>
<dbReference type="Gene3D" id="3.40.50.300">
    <property type="entry name" value="P-loop containing nucleotide triphosphate hydrolases"/>
    <property type="match status" value="1"/>
</dbReference>
<keyword evidence="5 8" id="KW-1133">Transmembrane helix</keyword>
<evidence type="ECO:0000256" key="3">
    <source>
        <dbReference type="ARBA" id="ARBA00022741"/>
    </source>
</evidence>
<accession>A0ABN0ZRW1</accession>
<dbReference type="PROSITE" id="PS50893">
    <property type="entry name" value="ABC_TRANSPORTER_2"/>
    <property type="match status" value="1"/>
</dbReference>
<feature type="region of interest" description="Disordered" evidence="7">
    <location>
        <begin position="306"/>
        <end position="325"/>
    </location>
</feature>
<evidence type="ECO:0000256" key="2">
    <source>
        <dbReference type="ARBA" id="ARBA00022692"/>
    </source>
</evidence>
<dbReference type="InterPro" id="IPR027417">
    <property type="entry name" value="P-loop_NTPase"/>
</dbReference>
<feature type="transmembrane region" description="Helical" evidence="8">
    <location>
        <begin position="233"/>
        <end position="255"/>
    </location>
</feature>
<feature type="compositionally biased region" description="Pro residues" evidence="7">
    <location>
        <begin position="416"/>
        <end position="437"/>
    </location>
</feature>
<feature type="transmembrane region" description="Helical" evidence="8">
    <location>
        <begin position="51"/>
        <end position="69"/>
    </location>
</feature>
<evidence type="ECO:0000256" key="1">
    <source>
        <dbReference type="ARBA" id="ARBA00004651"/>
    </source>
</evidence>
<dbReference type="InterPro" id="IPR036640">
    <property type="entry name" value="ABC1_TM_sf"/>
</dbReference>
<feature type="compositionally biased region" description="Pro residues" evidence="7">
    <location>
        <begin position="466"/>
        <end position="486"/>
    </location>
</feature>
<dbReference type="InterPro" id="IPR003439">
    <property type="entry name" value="ABC_transporter-like_ATP-bd"/>
</dbReference>
<feature type="compositionally biased region" description="Basic residues" evidence="7">
    <location>
        <begin position="500"/>
        <end position="517"/>
    </location>
</feature>
<name>A0ABN0ZRW1_9ACTN</name>
<evidence type="ECO:0000256" key="5">
    <source>
        <dbReference type="ARBA" id="ARBA00022989"/>
    </source>
</evidence>